<feature type="transmembrane region" description="Helical" evidence="9">
    <location>
        <begin position="38"/>
        <end position="55"/>
    </location>
</feature>
<feature type="transmembrane region" description="Helical" evidence="9">
    <location>
        <begin position="67"/>
        <end position="87"/>
    </location>
</feature>
<comment type="subcellular location">
    <subcellularLocation>
        <location evidence="1">Cell membrane</location>
        <topology evidence="1">Multi-pass membrane protein</topology>
    </subcellularLocation>
    <subcellularLocation>
        <location evidence="8">Membrane</location>
        <topology evidence="8">Multi-pass membrane protein</topology>
    </subcellularLocation>
</comment>
<dbReference type="SUPFAM" id="SSF103473">
    <property type="entry name" value="MFS general substrate transporter"/>
    <property type="match status" value="1"/>
</dbReference>
<gene>
    <name evidence="11" type="ORF">GON03_18765</name>
</gene>
<feature type="transmembrane region" description="Helical" evidence="9">
    <location>
        <begin position="460"/>
        <end position="478"/>
    </location>
</feature>
<keyword evidence="12" id="KW-1185">Reference proteome</keyword>
<dbReference type="Proteomes" id="UP000473525">
    <property type="component" value="Unassembled WGS sequence"/>
</dbReference>
<evidence type="ECO:0000256" key="9">
    <source>
        <dbReference type="SAM" id="Phobius"/>
    </source>
</evidence>
<accession>A0A6L6XVJ8</accession>
<feature type="transmembrane region" description="Helical" evidence="9">
    <location>
        <begin position="258"/>
        <end position="276"/>
    </location>
</feature>
<dbReference type="GO" id="GO:1904680">
    <property type="term" value="F:peptide transmembrane transporter activity"/>
    <property type="evidence" value="ECO:0007669"/>
    <property type="project" value="InterPro"/>
</dbReference>
<name>A0A6L6XVJ8_9ACTN</name>
<keyword evidence="3 8" id="KW-0813">Transport</keyword>
<dbReference type="PANTHER" id="PTHR23517:SF15">
    <property type="entry name" value="PROTON-DEPENDENT OLIGOPEPTIDE FAMILY TRANSPORT PROTEIN"/>
    <property type="match status" value="1"/>
</dbReference>
<evidence type="ECO:0000256" key="5">
    <source>
        <dbReference type="ARBA" id="ARBA00022692"/>
    </source>
</evidence>
<feature type="transmembrane region" description="Helical" evidence="9">
    <location>
        <begin position="365"/>
        <end position="384"/>
    </location>
</feature>
<dbReference type="CDD" id="cd17346">
    <property type="entry name" value="MFS_DtpA_like"/>
    <property type="match status" value="1"/>
</dbReference>
<protein>
    <submittedName>
        <fullName evidence="11">MFS transporter</fullName>
    </submittedName>
</protein>
<evidence type="ECO:0000256" key="8">
    <source>
        <dbReference type="RuleBase" id="RU003755"/>
    </source>
</evidence>
<feature type="domain" description="Major facilitator superfamily (MFS) profile" evidence="10">
    <location>
        <begin position="28"/>
        <end position="483"/>
    </location>
</feature>
<dbReference type="InterPro" id="IPR005279">
    <property type="entry name" value="Dipep/tripep_permease"/>
</dbReference>
<evidence type="ECO:0000259" key="10">
    <source>
        <dbReference type="PROSITE" id="PS50850"/>
    </source>
</evidence>
<dbReference type="InterPro" id="IPR020846">
    <property type="entry name" value="MFS_dom"/>
</dbReference>
<dbReference type="PANTHER" id="PTHR23517">
    <property type="entry name" value="RESISTANCE PROTEIN MDTM, PUTATIVE-RELATED-RELATED"/>
    <property type="match status" value="1"/>
</dbReference>
<dbReference type="PROSITE" id="PS50850">
    <property type="entry name" value="MFS"/>
    <property type="match status" value="1"/>
</dbReference>
<dbReference type="PROSITE" id="PS01023">
    <property type="entry name" value="PTR2_2"/>
    <property type="match status" value="1"/>
</dbReference>
<comment type="caution">
    <text evidence="11">The sequence shown here is derived from an EMBL/GenBank/DDBJ whole genome shotgun (WGS) entry which is preliminary data.</text>
</comment>
<evidence type="ECO:0000256" key="7">
    <source>
        <dbReference type="ARBA" id="ARBA00023136"/>
    </source>
</evidence>
<feature type="transmembrane region" description="Helical" evidence="9">
    <location>
        <begin position="228"/>
        <end position="246"/>
    </location>
</feature>
<feature type="transmembrane region" description="Helical" evidence="9">
    <location>
        <begin position="99"/>
        <end position="116"/>
    </location>
</feature>
<proteinExistence type="inferred from homology"/>
<feature type="transmembrane region" description="Helical" evidence="9">
    <location>
        <begin position="288"/>
        <end position="305"/>
    </location>
</feature>
<dbReference type="NCBIfam" id="TIGR00924">
    <property type="entry name" value="yjdL_sub1_fam"/>
    <property type="match status" value="1"/>
</dbReference>
<reference evidence="11 12" key="1">
    <citation type="submission" date="2019-12" db="EMBL/GenBank/DDBJ databases">
        <authorList>
            <person name="Huq M.A."/>
        </authorList>
    </citation>
    <scope>NUCLEOTIDE SEQUENCE [LARGE SCALE GENOMIC DNA]</scope>
    <source>
        <strain evidence="11 12">MAH-18</strain>
    </source>
</reference>
<keyword evidence="5 8" id="KW-0812">Transmembrane</keyword>
<comment type="similarity">
    <text evidence="2 8">Belongs to the major facilitator superfamily. Proton-dependent oligopeptide transporter (POT/PTR) (TC 2.A.17) family.</text>
</comment>
<keyword evidence="6 9" id="KW-1133">Transmembrane helix</keyword>
<feature type="transmembrane region" description="Helical" evidence="9">
    <location>
        <begin position="431"/>
        <end position="448"/>
    </location>
</feature>
<keyword evidence="4" id="KW-1003">Cell membrane</keyword>
<evidence type="ECO:0000256" key="4">
    <source>
        <dbReference type="ARBA" id="ARBA00022475"/>
    </source>
</evidence>
<dbReference type="InterPro" id="IPR000109">
    <property type="entry name" value="POT_fam"/>
</dbReference>
<dbReference type="EMBL" id="WSEK01000004">
    <property type="protein sequence ID" value="MVQ51230.1"/>
    <property type="molecule type" value="Genomic_DNA"/>
</dbReference>
<dbReference type="RefSeq" id="WP_157344479.1">
    <property type="nucleotide sequence ID" value="NZ_WSEK01000004.1"/>
</dbReference>
<keyword evidence="7 9" id="KW-0472">Membrane</keyword>
<dbReference type="GO" id="GO:0005886">
    <property type="term" value="C:plasma membrane"/>
    <property type="evidence" value="ECO:0007669"/>
    <property type="project" value="UniProtKB-SubCell"/>
</dbReference>
<evidence type="ECO:0000313" key="12">
    <source>
        <dbReference type="Proteomes" id="UP000473525"/>
    </source>
</evidence>
<evidence type="ECO:0000256" key="6">
    <source>
        <dbReference type="ARBA" id="ARBA00022989"/>
    </source>
</evidence>
<feature type="transmembrane region" description="Helical" evidence="9">
    <location>
        <begin position="333"/>
        <end position="353"/>
    </location>
</feature>
<dbReference type="Gene3D" id="1.20.1250.20">
    <property type="entry name" value="MFS general substrate transporter like domains"/>
    <property type="match status" value="1"/>
</dbReference>
<feature type="transmembrane region" description="Helical" evidence="9">
    <location>
        <begin position="186"/>
        <end position="207"/>
    </location>
</feature>
<evidence type="ECO:0000313" key="11">
    <source>
        <dbReference type="EMBL" id="MVQ51230.1"/>
    </source>
</evidence>
<feature type="transmembrane region" description="Helical" evidence="9">
    <location>
        <begin position="390"/>
        <end position="410"/>
    </location>
</feature>
<evidence type="ECO:0000256" key="3">
    <source>
        <dbReference type="ARBA" id="ARBA00022448"/>
    </source>
</evidence>
<dbReference type="InterPro" id="IPR018456">
    <property type="entry name" value="PTR2_symporter_CS"/>
</dbReference>
<dbReference type="InterPro" id="IPR036259">
    <property type="entry name" value="MFS_trans_sf"/>
</dbReference>
<evidence type="ECO:0000256" key="2">
    <source>
        <dbReference type="ARBA" id="ARBA00005982"/>
    </source>
</evidence>
<feature type="transmembrane region" description="Helical" evidence="9">
    <location>
        <begin position="161"/>
        <end position="180"/>
    </location>
</feature>
<sequence>MTTSTAEGGPPTGELDRGFFGQPRPLANLFGVEMWERFSFYGMQGILLIYLYYSASEGGLGIDKATATGIVGAYGGAVYLATILGAWVADRVLGRERTLFYAASIVMAGHIALAVVPDVAGIAIGLPLIALGSGGVKANATSMVGALYAPDDERRDAGFSLFYMGINIGAFVGPLLTGWFQENKGFHWGFGLAAIGMALGLVQYSIGRKRLPDVTREVPNPLAPSERLKYGGALAAFIVVVAVLLAVDLMTADNLSDWVIGVTLVAAVGYFVLMLTSSHVTAVERSRVWSFVPLFVVNAVFWSLYQQQFTVVTVYSDERVDRDFGGWTMPVSWVQSINPVFIILLAPVFAAVWTRLGSRQPSTPVKFGIGTVLMGAAFLLFLPLPAGENTVSVLALAGVLLVFTLAELFISPPGLSVTTKLAPQQFHTQMVALYFLSIALGTAMSGRLAEYYDPDDETGYFLLIGLVAIAVGVAVLIFTKPIRKLMAGVH</sequence>
<dbReference type="InterPro" id="IPR050171">
    <property type="entry name" value="MFS_Transporters"/>
</dbReference>
<feature type="transmembrane region" description="Helical" evidence="9">
    <location>
        <begin position="122"/>
        <end position="149"/>
    </location>
</feature>
<dbReference type="GO" id="GO:0006857">
    <property type="term" value="P:oligopeptide transport"/>
    <property type="evidence" value="ECO:0007669"/>
    <property type="project" value="InterPro"/>
</dbReference>
<dbReference type="Pfam" id="PF00854">
    <property type="entry name" value="PTR2"/>
    <property type="match status" value="1"/>
</dbReference>
<dbReference type="AlphaFoldDB" id="A0A6L6XVJ8"/>
<organism evidence="11 12">
    <name type="scientific">Nocardioides agri</name>
    <dbReference type="NCBI Taxonomy" id="2682843"/>
    <lineage>
        <taxon>Bacteria</taxon>
        <taxon>Bacillati</taxon>
        <taxon>Actinomycetota</taxon>
        <taxon>Actinomycetes</taxon>
        <taxon>Propionibacteriales</taxon>
        <taxon>Nocardioidaceae</taxon>
        <taxon>Nocardioides</taxon>
    </lineage>
</organism>
<evidence type="ECO:0000256" key="1">
    <source>
        <dbReference type="ARBA" id="ARBA00004651"/>
    </source>
</evidence>